<comment type="similarity">
    <text evidence="3">Belongs to the UDP-glucose/GDP-mannose dehydrogenase family.</text>
</comment>
<dbReference type="SUPFAM" id="SSF51735">
    <property type="entry name" value="NAD(P)-binding Rossmann-fold domains"/>
    <property type="match status" value="1"/>
</dbReference>
<evidence type="ECO:0000256" key="1">
    <source>
        <dbReference type="ARBA" id="ARBA00015132"/>
    </source>
</evidence>
<evidence type="ECO:0000256" key="5">
    <source>
        <dbReference type="PIRSR" id="PIRSR500134-3"/>
    </source>
</evidence>
<dbReference type="NCBIfam" id="TIGR03026">
    <property type="entry name" value="NDP-sugDHase"/>
    <property type="match status" value="1"/>
</dbReference>
<evidence type="ECO:0000313" key="8">
    <source>
        <dbReference type="Proteomes" id="UP000294395"/>
    </source>
</evidence>
<dbReference type="Pfam" id="PF00984">
    <property type="entry name" value="UDPG_MGDP_dh"/>
    <property type="match status" value="1"/>
</dbReference>
<dbReference type="Pfam" id="PF03720">
    <property type="entry name" value="UDPG_MGDP_dh_C"/>
    <property type="match status" value="1"/>
</dbReference>
<dbReference type="InterPro" id="IPR036220">
    <property type="entry name" value="UDP-Glc/GDP-Man_DH_C_sf"/>
</dbReference>
<protein>
    <recommendedName>
        <fullName evidence="1 3">UDP-glucose 6-dehydrogenase</fullName>
        <ecNumber evidence="3">1.1.1.22</ecNumber>
    </recommendedName>
</protein>
<dbReference type="PIRSF" id="PIRSF000124">
    <property type="entry name" value="UDPglc_GDPman_dh"/>
    <property type="match status" value="1"/>
</dbReference>
<dbReference type="GO" id="GO:0003979">
    <property type="term" value="F:UDP-glucose 6-dehydrogenase activity"/>
    <property type="evidence" value="ECO:0007669"/>
    <property type="project" value="UniProtKB-EC"/>
</dbReference>
<feature type="binding site" evidence="4">
    <location>
        <position position="307"/>
    </location>
    <ligand>
        <name>substrate</name>
    </ligand>
</feature>
<evidence type="ECO:0000256" key="2">
    <source>
        <dbReference type="ARBA" id="ARBA00023002"/>
    </source>
</evidence>
<dbReference type="RefSeq" id="WP_134253026.1">
    <property type="nucleotide sequence ID" value="NZ_CP038009.1"/>
</dbReference>
<dbReference type="InterPro" id="IPR017476">
    <property type="entry name" value="UDP-Glc/GDP-Man"/>
</dbReference>
<proteinExistence type="inferred from homology"/>
<keyword evidence="2 3" id="KW-0560">Oxidoreductase</keyword>
<keyword evidence="3 5" id="KW-0520">NAD</keyword>
<evidence type="ECO:0000256" key="4">
    <source>
        <dbReference type="PIRSR" id="PIRSR500134-2"/>
    </source>
</evidence>
<evidence type="ECO:0000313" key="7">
    <source>
        <dbReference type="EMBL" id="QBQ17587.1"/>
    </source>
</evidence>
<dbReference type="PANTHER" id="PTHR43750:SF3">
    <property type="entry name" value="UDP-GLUCOSE 6-DEHYDROGENASE TUAD"/>
    <property type="match status" value="1"/>
</dbReference>
<feature type="binding site" evidence="4">
    <location>
        <begin position="235"/>
        <end position="239"/>
    </location>
    <ligand>
        <name>substrate</name>
    </ligand>
</feature>
<dbReference type="EC" id="1.1.1.22" evidence="3"/>
<dbReference type="Proteomes" id="UP000294395">
    <property type="component" value="Chromosome"/>
</dbReference>
<dbReference type="Gene3D" id="1.20.5.100">
    <property type="entry name" value="Cytochrome c1, transmembrane anchor, C-terminal"/>
    <property type="match status" value="1"/>
</dbReference>
<name>A0A4P7B735_ACIHA</name>
<sequence length="419" mass="47433">MKVAIFGNTLYAGVMSALLSESGHLVYWCSQLNREVDDQQYAFHDENVSHLLQKQLSSGFLHYSDLAGIPLDIDAYLFSFNQTQEQQVFQLLHSLKQRPIIHPKLMINASTFGLRGTEKFQHILSDDDWAYLPDTMQEGNALQSLTQAKQLIVGCTRTEVQVKVKELLRPFFPLEQQYLFMPILDAEFTKLSISGMLATRISYINDLAVVAEKLGIDIASVRQGMSADSRIGLAYLAPGAGFGGENFSHDILTLANTVANTGVKSQLLAQVWDINEQQKEILFRKFWNYYHGDLQAKSIAIWGASFKENTSSIQQSPIHQMLAALWAQGVTVHLHDPQALEEIEMMYGQRHDLILHHDQYAAVKNVHGLCVLTAWKQYWSPDFKQLAQLMEHPLILDGRNIYDPHYVKSQGFAYMGVGR</sequence>
<gene>
    <name evidence="7" type="ORF">AHTJR_15535</name>
</gene>
<feature type="binding site" evidence="5">
    <location>
        <position position="111"/>
    </location>
    <ligand>
        <name>NAD(+)</name>
        <dbReference type="ChEBI" id="CHEBI:57540"/>
    </ligand>
</feature>
<feature type="binding site" evidence="5">
    <location>
        <position position="138"/>
    </location>
    <ligand>
        <name>NAD(+)</name>
        <dbReference type="ChEBI" id="CHEBI:57540"/>
    </ligand>
</feature>
<dbReference type="InterPro" id="IPR008927">
    <property type="entry name" value="6-PGluconate_DH-like_C_sf"/>
</dbReference>
<accession>A0A4P7B735</accession>
<dbReference type="SUPFAM" id="SSF48179">
    <property type="entry name" value="6-phosphogluconate dehydrogenase C-terminal domain-like"/>
    <property type="match status" value="1"/>
</dbReference>
<dbReference type="InterPro" id="IPR014027">
    <property type="entry name" value="UDP-Glc/GDP-Man_DH_C"/>
</dbReference>
<feature type="binding site" evidence="4">
    <location>
        <position position="243"/>
    </location>
    <ligand>
        <name>substrate</name>
    </ligand>
</feature>
<dbReference type="InterPro" id="IPR028357">
    <property type="entry name" value="UDPglc_DH_bac"/>
</dbReference>
<dbReference type="SUPFAM" id="SSF52413">
    <property type="entry name" value="UDP-glucose/GDP-mannose dehydrogenase C-terminal domain"/>
    <property type="match status" value="1"/>
</dbReference>
<feature type="binding site" evidence="4">
    <location>
        <position position="190"/>
    </location>
    <ligand>
        <name>substrate</name>
    </ligand>
</feature>
<dbReference type="InterPro" id="IPR036291">
    <property type="entry name" value="NAD(P)-bd_dom_sf"/>
</dbReference>
<comment type="catalytic activity">
    <reaction evidence="3">
        <text>UDP-alpha-D-glucose + 2 NAD(+) + H2O = UDP-alpha-D-glucuronate + 2 NADH + 3 H(+)</text>
        <dbReference type="Rhea" id="RHEA:23596"/>
        <dbReference type="ChEBI" id="CHEBI:15377"/>
        <dbReference type="ChEBI" id="CHEBI:15378"/>
        <dbReference type="ChEBI" id="CHEBI:57540"/>
        <dbReference type="ChEBI" id="CHEBI:57945"/>
        <dbReference type="ChEBI" id="CHEBI:58052"/>
        <dbReference type="ChEBI" id="CHEBI:58885"/>
        <dbReference type="EC" id="1.1.1.22"/>
    </reaction>
</comment>
<dbReference type="InterPro" id="IPR014026">
    <property type="entry name" value="UDP-Glc/GDP-Man_DH_dimer"/>
</dbReference>
<dbReference type="PANTHER" id="PTHR43750">
    <property type="entry name" value="UDP-GLUCOSE 6-DEHYDROGENASE TUAD"/>
    <property type="match status" value="1"/>
</dbReference>
<dbReference type="EMBL" id="CP038009">
    <property type="protein sequence ID" value="QBQ17587.1"/>
    <property type="molecule type" value="Genomic_DNA"/>
</dbReference>
<dbReference type="GO" id="GO:0000271">
    <property type="term" value="P:polysaccharide biosynthetic process"/>
    <property type="evidence" value="ECO:0007669"/>
    <property type="project" value="InterPro"/>
</dbReference>
<dbReference type="PIRSF" id="PIRSF500134">
    <property type="entry name" value="UDPglc_DH_bac"/>
    <property type="match status" value="1"/>
</dbReference>
<dbReference type="Gene3D" id="3.40.50.720">
    <property type="entry name" value="NAD(P)-binding Rossmann-like Domain"/>
    <property type="match status" value="2"/>
</dbReference>
<reference evidence="7 8" key="1">
    <citation type="submission" date="2019-03" db="EMBL/GenBank/DDBJ databases">
        <title>Complete genome sequence of two outbreak-associated Acinetobacter haemolyticus strains.</title>
        <authorList>
            <person name="Bai L."/>
            <person name="Zhang S.-C."/>
            <person name="Deng Y."/>
            <person name="Song C.-C."/>
            <person name="Kang G.-B."/>
            <person name="Dong Y."/>
            <person name="Wang Y."/>
            <person name="Gao F."/>
            <person name="Huang H."/>
        </authorList>
    </citation>
    <scope>NUCLEOTIDE SEQUENCE [LARGE SCALE GENOMIC DNA]</scope>
    <source>
        <strain evidence="7 8">TJR01</strain>
    </source>
</reference>
<dbReference type="GO" id="GO:0051287">
    <property type="term" value="F:NAD binding"/>
    <property type="evidence" value="ECO:0007669"/>
    <property type="project" value="InterPro"/>
</dbReference>
<feature type="domain" description="UDP-glucose/GDP-mannose dehydrogenase C-terminal" evidence="6">
    <location>
        <begin position="300"/>
        <end position="404"/>
    </location>
</feature>
<organism evidence="7 8">
    <name type="scientific">Acinetobacter haemolyticus</name>
    <dbReference type="NCBI Taxonomy" id="29430"/>
    <lineage>
        <taxon>Bacteria</taxon>
        <taxon>Pseudomonadati</taxon>
        <taxon>Pseudomonadota</taxon>
        <taxon>Gammaproteobacteria</taxon>
        <taxon>Moraxellales</taxon>
        <taxon>Moraxellaceae</taxon>
        <taxon>Acinetobacter</taxon>
    </lineage>
</organism>
<dbReference type="AlphaFoldDB" id="A0A4P7B735"/>
<dbReference type="SMART" id="SM00984">
    <property type="entry name" value="UDPG_MGDP_dh_C"/>
    <property type="match status" value="1"/>
</dbReference>
<evidence type="ECO:0000256" key="3">
    <source>
        <dbReference type="PIRNR" id="PIRNR000124"/>
    </source>
</evidence>
<evidence type="ECO:0000259" key="6">
    <source>
        <dbReference type="SMART" id="SM00984"/>
    </source>
</evidence>